<name>A0ABS6H7M2_9PROT</name>
<evidence type="ECO:0000313" key="3">
    <source>
        <dbReference type="Proteomes" id="UP000689967"/>
    </source>
</evidence>
<dbReference type="PANTHER" id="PTHR43569">
    <property type="entry name" value="AMIDOHYDROLASE"/>
    <property type="match status" value="1"/>
</dbReference>
<proteinExistence type="predicted"/>
<accession>A0ABS6H7M2</accession>
<evidence type="ECO:0000259" key="1">
    <source>
        <dbReference type="Pfam" id="PF04909"/>
    </source>
</evidence>
<dbReference type="RefSeq" id="WP_216876295.1">
    <property type="nucleotide sequence ID" value="NZ_JAERQM010000003.1"/>
</dbReference>
<keyword evidence="3" id="KW-1185">Reference proteome</keyword>
<feature type="domain" description="Amidohydrolase-related" evidence="1">
    <location>
        <begin position="37"/>
        <end position="345"/>
    </location>
</feature>
<evidence type="ECO:0000313" key="2">
    <source>
        <dbReference type="EMBL" id="MBU8544439.1"/>
    </source>
</evidence>
<comment type="caution">
    <text evidence="2">The sequence shown here is derived from an EMBL/GenBank/DDBJ whole genome shotgun (WGS) entry which is preliminary data.</text>
</comment>
<reference evidence="2 3" key="1">
    <citation type="submission" date="2021-01" db="EMBL/GenBank/DDBJ databases">
        <title>Roseomonas sp. nov, a bacterium isolated from an oil production mixture in Yumen Oilfield.</title>
        <authorList>
            <person name="Wu D."/>
        </authorList>
    </citation>
    <scope>NUCLEOTIDE SEQUENCE [LARGE SCALE GENOMIC DNA]</scope>
    <source>
        <strain evidence="2 3">ROY-5-3</strain>
    </source>
</reference>
<gene>
    <name evidence="2" type="ORF">JJQ90_12030</name>
</gene>
<protein>
    <submittedName>
        <fullName evidence="2">Amidohydrolase family protein</fullName>
    </submittedName>
</protein>
<dbReference type="InterPro" id="IPR052350">
    <property type="entry name" value="Metallo-dep_Lactonases"/>
</dbReference>
<dbReference type="PANTHER" id="PTHR43569:SF1">
    <property type="entry name" value="BLL3371 PROTEIN"/>
    <property type="match status" value="1"/>
</dbReference>
<sequence length="365" mass="39472">MTFSTASSFTPSRQIAVRQEWLAQVREEPLDPTLPIVDPHHHLWDRAGEHYLLDDLLRDAGAGHDVRATVFVQCGAMYRATGPEEERSLGETEFVNGIAAASASGTYGPTRACAGIIGFVDLTLGDRVAPLLEAHLATARARFRGVRNRTAWHPSSQVRSNLLTPPPGPLEDPRFIEGARHLAARGLVLDVWAYQTQLPLVAAVARAVPELTLVVNHCGGPLGVGPYAGRREEGFAEWRHEVLGLATLPNTVMKLGGLAMEVGGYDFHLRDLPPSSAELERAWRPVIHTLIEAFGAARCMFESNFPVDKGMCGYGVLWNAFKRLAAGAGEDERAALFAGTATRIYCLHEAVGCEALGAQVAVSKP</sequence>
<dbReference type="InterPro" id="IPR006680">
    <property type="entry name" value="Amidohydro-rel"/>
</dbReference>
<dbReference type="Proteomes" id="UP000689967">
    <property type="component" value="Unassembled WGS sequence"/>
</dbReference>
<dbReference type="EMBL" id="JAERQM010000003">
    <property type="protein sequence ID" value="MBU8544439.1"/>
    <property type="molecule type" value="Genomic_DNA"/>
</dbReference>
<organism evidence="2 3">
    <name type="scientific">Falsiroseomonas oleicola</name>
    <dbReference type="NCBI Taxonomy" id="2801474"/>
    <lineage>
        <taxon>Bacteria</taxon>
        <taxon>Pseudomonadati</taxon>
        <taxon>Pseudomonadota</taxon>
        <taxon>Alphaproteobacteria</taxon>
        <taxon>Acetobacterales</taxon>
        <taxon>Roseomonadaceae</taxon>
        <taxon>Falsiroseomonas</taxon>
    </lineage>
</organism>
<dbReference type="Pfam" id="PF04909">
    <property type="entry name" value="Amidohydro_2"/>
    <property type="match status" value="1"/>
</dbReference>